<dbReference type="RefSeq" id="WP_343944939.1">
    <property type="nucleotide sequence ID" value="NZ_BAAAHP010000187.1"/>
</dbReference>
<dbReference type="EMBL" id="BAAAHP010000187">
    <property type="protein sequence ID" value="GAA0897810.1"/>
    <property type="molecule type" value="Genomic_DNA"/>
</dbReference>
<organism evidence="2 3">
    <name type="scientific">Pseudonocardia zijingensis</name>
    <dbReference type="NCBI Taxonomy" id="153376"/>
    <lineage>
        <taxon>Bacteria</taxon>
        <taxon>Bacillati</taxon>
        <taxon>Actinomycetota</taxon>
        <taxon>Actinomycetes</taxon>
        <taxon>Pseudonocardiales</taxon>
        <taxon>Pseudonocardiaceae</taxon>
        <taxon>Pseudonocardia</taxon>
    </lineage>
</organism>
<feature type="compositionally biased region" description="Basic and acidic residues" evidence="1">
    <location>
        <begin position="151"/>
        <end position="164"/>
    </location>
</feature>
<reference evidence="2 3" key="1">
    <citation type="journal article" date="2019" name="Int. J. Syst. Evol. Microbiol.">
        <title>The Global Catalogue of Microorganisms (GCM) 10K type strain sequencing project: providing services to taxonomists for standard genome sequencing and annotation.</title>
        <authorList>
            <consortium name="The Broad Institute Genomics Platform"/>
            <consortium name="The Broad Institute Genome Sequencing Center for Infectious Disease"/>
            <person name="Wu L."/>
            <person name="Ma J."/>
        </authorList>
    </citation>
    <scope>NUCLEOTIDE SEQUENCE [LARGE SCALE GENOMIC DNA]</scope>
    <source>
        <strain evidence="2 3">JCM 11117</strain>
    </source>
</reference>
<dbReference type="Proteomes" id="UP001499967">
    <property type="component" value="Unassembled WGS sequence"/>
</dbReference>
<feature type="region of interest" description="Disordered" evidence="1">
    <location>
        <begin position="129"/>
        <end position="164"/>
    </location>
</feature>
<gene>
    <name evidence="2" type="ORF">GCM10009559_59070</name>
</gene>
<evidence type="ECO:0008006" key="4">
    <source>
        <dbReference type="Google" id="ProtNLM"/>
    </source>
</evidence>
<protein>
    <recommendedName>
        <fullName evidence="4">Lsr2 protein</fullName>
    </recommendedName>
</protein>
<comment type="caution">
    <text evidence="2">The sequence shown here is derived from an EMBL/GenBank/DDBJ whole genome shotgun (WGS) entry which is preliminary data.</text>
</comment>
<accession>A0ABN1N8V4</accession>
<name>A0ABN1N8V4_9PSEU</name>
<evidence type="ECO:0000313" key="3">
    <source>
        <dbReference type="Proteomes" id="UP001499967"/>
    </source>
</evidence>
<evidence type="ECO:0000313" key="2">
    <source>
        <dbReference type="EMBL" id="GAA0897810.1"/>
    </source>
</evidence>
<proteinExistence type="predicted"/>
<keyword evidence="3" id="KW-1185">Reference proteome</keyword>
<feature type="compositionally biased region" description="Pro residues" evidence="1">
    <location>
        <begin position="132"/>
        <end position="141"/>
    </location>
</feature>
<sequence length="164" mass="18550">MPRQVRAITVTITQLDDGRWRLTQPRVPGWAAAASTPGELAAAMRRGFVEAQVAAHSQWRGHVYDAAVPTYRRSRPAARSRRRCDVYDPTEWRLDPDDSTKWISPKGHKYPEDRQAVQRVMKARIDMGLPARPDPVQPDPQPATVTSMTARHVEHHADRGERSA</sequence>
<evidence type="ECO:0000256" key="1">
    <source>
        <dbReference type="SAM" id="MobiDB-lite"/>
    </source>
</evidence>